<dbReference type="AlphaFoldDB" id="A0A5J4QEG2"/>
<evidence type="ECO:0000313" key="2">
    <source>
        <dbReference type="EMBL" id="KAA6319892.1"/>
    </source>
</evidence>
<feature type="domain" description="PASTA" evidence="1">
    <location>
        <begin position="1"/>
        <end position="57"/>
    </location>
</feature>
<dbReference type="InterPro" id="IPR005543">
    <property type="entry name" value="PASTA_dom"/>
</dbReference>
<comment type="caution">
    <text evidence="2">The sequence shown here is derived from an EMBL/GenBank/DDBJ whole genome shotgun (WGS) entry which is preliminary data.</text>
</comment>
<dbReference type="EMBL" id="SNRY01003742">
    <property type="protein sequence ID" value="KAA6319892.1"/>
    <property type="molecule type" value="Genomic_DNA"/>
</dbReference>
<protein>
    <submittedName>
        <fullName evidence="2">Penicillin-binding protein 2</fullName>
    </submittedName>
</protein>
<organism evidence="2">
    <name type="scientific">termite gut metagenome</name>
    <dbReference type="NCBI Taxonomy" id="433724"/>
    <lineage>
        <taxon>unclassified sequences</taxon>
        <taxon>metagenomes</taxon>
        <taxon>organismal metagenomes</taxon>
    </lineage>
</organism>
<name>A0A5J4QEG2_9ZZZZ</name>
<sequence>MRDFMPNVTGMGAKDIVYLLEGKGLKVLLTGVGKAYTQSIPEGTLIKTGQSVTIQLK</sequence>
<evidence type="ECO:0000259" key="1">
    <source>
        <dbReference type="PROSITE" id="PS51178"/>
    </source>
</evidence>
<reference evidence="2" key="1">
    <citation type="submission" date="2019-03" db="EMBL/GenBank/DDBJ databases">
        <title>Single cell metagenomics reveals metabolic interactions within the superorganism composed of flagellate Streblomastix strix and complex community of Bacteroidetes bacteria on its surface.</title>
        <authorList>
            <person name="Treitli S.C."/>
            <person name="Kolisko M."/>
            <person name="Husnik F."/>
            <person name="Keeling P."/>
            <person name="Hampl V."/>
        </authorList>
    </citation>
    <scope>NUCLEOTIDE SEQUENCE</scope>
    <source>
        <strain evidence="2">STM</strain>
    </source>
</reference>
<accession>A0A5J4QEG2</accession>
<gene>
    <name evidence="2" type="ORF">EZS27_030267</name>
</gene>
<dbReference type="Pfam" id="PF03793">
    <property type="entry name" value="PASTA"/>
    <property type="match status" value="1"/>
</dbReference>
<proteinExistence type="predicted"/>
<dbReference type="CDD" id="cd06575">
    <property type="entry name" value="PASTA_Pbp2x-like_2"/>
    <property type="match status" value="1"/>
</dbReference>
<dbReference type="PROSITE" id="PS51178">
    <property type="entry name" value="PASTA"/>
    <property type="match status" value="1"/>
</dbReference>
<dbReference type="SUPFAM" id="SSF54184">
    <property type="entry name" value="Penicillin-binding protein 2x (pbp-2x), c-terminal domain"/>
    <property type="match status" value="1"/>
</dbReference>